<dbReference type="RefSeq" id="WP_146480785.1">
    <property type="nucleotide sequence ID" value="NZ_CP042266.1"/>
</dbReference>
<evidence type="ECO:0000313" key="3">
    <source>
        <dbReference type="EMBL" id="QDY77447.1"/>
    </source>
</evidence>
<evidence type="ECO:0000256" key="2">
    <source>
        <dbReference type="SAM" id="Phobius"/>
    </source>
</evidence>
<dbReference type="AlphaFoldDB" id="A0A5B8J7R6"/>
<feature type="transmembrane region" description="Helical" evidence="2">
    <location>
        <begin position="324"/>
        <end position="344"/>
    </location>
</feature>
<name>A0A5B8J7R6_9ACTN</name>
<accession>A0A5B8J7R6</accession>
<keyword evidence="2" id="KW-0812">Transmembrane</keyword>
<dbReference type="EMBL" id="CP042266">
    <property type="protein sequence ID" value="QDY77447.1"/>
    <property type="molecule type" value="Genomic_DNA"/>
</dbReference>
<feature type="compositionally biased region" description="Basic residues" evidence="1">
    <location>
        <begin position="101"/>
        <end position="111"/>
    </location>
</feature>
<feature type="compositionally biased region" description="Acidic residues" evidence="1">
    <location>
        <begin position="188"/>
        <end position="211"/>
    </location>
</feature>
<proteinExistence type="predicted"/>
<protein>
    <submittedName>
        <fullName evidence="3">Uncharacterized protein</fullName>
    </submittedName>
</protein>
<gene>
    <name evidence="3" type="ORF">FQU76_13965</name>
</gene>
<evidence type="ECO:0000256" key="1">
    <source>
        <dbReference type="SAM" id="MobiDB-lite"/>
    </source>
</evidence>
<sequence length="350" mass="36848">MGIESEQLVYDYLSRVGDLAQQRQLSSGARMELVSSLRGEIERERAKAVSDSPASVRRILGRLGTPDELVKRASAPGGTFLPAPVEPPPPAPDRLPLPAQRVRKLVPRPRKDRAPAVPPPPASPPGLPPHLAGLDELGPSRGSGPDLDGIGGDGDWWTVQPRPYGAGERVAGFTGGVEVPEILHPPHDDEDPESVEGEAADGETGEEEPAEETAPRPGLLPRLLTRRAKDPEKAAAVAAAGLGSPLLLLAALLLIGGAVFGAWIAYAAGWLIAYTSRRLGPFETKVAVFGLPGAAVAAGCTWLWGRSTGRWGTPLAEDAMRAALLETGPWVLRGAAVATALYLVRQSRKV</sequence>
<feature type="compositionally biased region" description="Pro residues" evidence="1">
    <location>
        <begin position="84"/>
        <end position="95"/>
    </location>
</feature>
<feature type="transmembrane region" description="Helical" evidence="2">
    <location>
        <begin position="246"/>
        <end position="274"/>
    </location>
</feature>
<feature type="region of interest" description="Disordered" evidence="1">
    <location>
        <begin position="68"/>
        <end position="155"/>
    </location>
</feature>
<feature type="compositionally biased region" description="Pro residues" evidence="1">
    <location>
        <begin position="116"/>
        <end position="128"/>
    </location>
</feature>
<dbReference type="OrthoDB" id="4350222at2"/>
<dbReference type="Proteomes" id="UP000320580">
    <property type="component" value="Chromosome"/>
</dbReference>
<dbReference type="KEGG" id="sqz:FQU76_13965"/>
<feature type="transmembrane region" description="Helical" evidence="2">
    <location>
        <begin position="286"/>
        <end position="304"/>
    </location>
</feature>
<keyword evidence="2" id="KW-1133">Transmembrane helix</keyword>
<organism evidence="3 4">
    <name type="scientific">Streptomyces qinzhouensis</name>
    <dbReference type="NCBI Taxonomy" id="2599401"/>
    <lineage>
        <taxon>Bacteria</taxon>
        <taxon>Bacillati</taxon>
        <taxon>Actinomycetota</taxon>
        <taxon>Actinomycetes</taxon>
        <taxon>Kitasatosporales</taxon>
        <taxon>Streptomycetaceae</taxon>
        <taxon>Streptomyces</taxon>
    </lineage>
</organism>
<evidence type="ECO:0000313" key="4">
    <source>
        <dbReference type="Proteomes" id="UP000320580"/>
    </source>
</evidence>
<feature type="region of interest" description="Disordered" evidence="1">
    <location>
        <begin position="179"/>
        <end position="222"/>
    </location>
</feature>
<reference evidence="3 4" key="1">
    <citation type="submission" date="2019-07" db="EMBL/GenBank/DDBJ databases">
        <authorList>
            <person name="Zhu P."/>
        </authorList>
    </citation>
    <scope>NUCLEOTIDE SEQUENCE [LARGE SCALE GENOMIC DNA]</scope>
    <source>
        <strain evidence="3 4">SSL-25</strain>
    </source>
</reference>
<keyword evidence="2" id="KW-0472">Membrane</keyword>
<keyword evidence="4" id="KW-1185">Reference proteome</keyword>